<dbReference type="PANTHER" id="PTHR31549">
    <property type="entry name" value="PROTEIN, PUTATIVE (DUF247)-RELATED-RELATED"/>
    <property type="match status" value="1"/>
</dbReference>
<name>A0A9Q1LDA1_9SOLA</name>
<reference evidence="2" key="1">
    <citation type="journal article" date="2023" name="Proc. Natl. Acad. Sci. U.S.A.">
        <title>Genomic and structural basis for evolution of tropane alkaloid biosynthesis.</title>
        <authorList>
            <person name="Wanga Y.-J."/>
            <person name="Taina T."/>
            <person name="Yua J.-Y."/>
            <person name="Lia J."/>
            <person name="Xua B."/>
            <person name="Chenc J."/>
            <person name="D'Auriad J.C."/>
            <person name="Huanga J.-P."/>
            <person name="Huanga S.-X."/>
        </authorList>
    </citation>
    <scope>NUCLEOTIDE SEQUENCE [LARGE SCALE GENOMIC DNA]</scope>
    <source>
        <strain evidence="2">cv. KIB-2019</strain>
    </source>
</reference>
<dbReference type="Proteomes" id="UP001152561">
    <property type="component" value="Unassembled WGS sequence"/>
</dbReference>
<dbReference type="EMBL" id="JAJAGQ010000019">
    <property type="protein sequence ID" value="KAJ8534221.1"/>
    <property type="molecule type" value="Genomic_DNA"/>
</dbReference>
<accession>A0A9Q1LDA1</accession>
<organism evidence="1 2">
    <name type="scientific">Anisodus acutangulus</name>
    <dbReference type="NCBI Taxonomy" id="402998"/>
    <lineage>
        <taxon>Eukaryota</taxon>
        <taxon>Viridiplantae</taxon>
        <taxon>Streptophyta</taxon>
        <taxon>Embryophyta</taxon>
        <taxon>Tracheophyta</taxon>
        <taxon>Spermatophyta</taxon>
        <taxon>Magnoliopsida</taxon>
        <taxon>eudicotyledons</taxon>
        <taxon>Gunneridae</taxon>
        <taxon>Pentapetalae</taxon>
        <taxon>asterids</taxon>
        <taxon>lamiids</taxon>
        <taxon>Solanales</taxon>
        <taxon>Solanaceae</taxon>
        <taxon>Solanoideae</taxon>
        <taxon>Hyoscyameae</taxon>
        <taxon>Anisodus</taxon>
    </lineage>
</organism>
<dbReference type="Pfam" id="PF03140">
    <property type="entry name" value="DUF247"/>
    <property type="match status" value="2"/>
</dbReference>
<dbReference type="InterPro" id="IPR004158">
    <property type="entry name" value="DUF247_pln"/>
</dbReference>
<dbReference type="AlphaFoldDB" id="A0A9Q1LDA1"/>
<dbReference type="OrthoDB" id="1849062at2759"/>
<protein>
    <submittedName>
        <fullName evidence="1">Uncharacterized protein</fullName>
    </submittedName>
</protein>
<sequence length="260" mass="29855">MHREIESNVRCYEPLVVSIGPFHHGKPKLQFMEKYKELLAIQFADQDSNEPRPEGVLPWRSTNSVSIHELYRKVKNIVPNVRECSADELVKDYSDEELKMKSHDIAFIRRDLFLLENQLPLEVLQVLMSSLLTLPPITTDDSTKSEFLNLVAYEACPDTPDDFGVTSYICFMESLIDHAEDVKELRSKGVLLNFLGSDQEVADLFNEIARDLVPNPHAFVDVKNKIEDHYKNRGKIWIAEWKNAAIFVIGLQVADTSEYD</sequence>
<keyword evidence="2" id="KW-1185">Reference proteome</keyword>
<proteinExistence type="predicted"/>
<evidence type="ECO:0000313" key="1">
    <source>
        <dbReference type="EMBL" id="KAJ8534221.1"/>
    </source>
</evidence>
<dbReference type="PANTHER" id="PTHR31549:SF149">
    <property type="entry name" value="ISOPRENOID SYNTHASE DOMAIN-CONTAINING PROTEIN"/>
    <property type="match status" value="1"/>
</dbReference>
<comment type="caution">
    <text evidence="1">The sequence shown here is derived from an EMBL/GenBank/DDBJ whole genome shotgun (WGS) entry which is preliminary data.</text>
</comment>
<evidence type="ECO:0000313" key="2">
    <source>
        <dbReference type="Proteomes" id="UP001152561"/>
    </source>
</evidence>
<gene>
    <name evidence="1" type="ORF">K7X08_007545</name>
</gene>